<dbReference type="Proteomes" id="UP000245207">
    <property type="component" value="Unassembled WGS sequence"/>
</dbReference>
<dbReference type="PANTHER" id="PTHR43379:SF1">
    <property type="entry name" value="CYSTATHIONINE GAMMA-SYNTHASE 1, CHLOROPLASTIC-RELATED"/>
    <property type="match status" value="1"/>
</dbReference>
<comment type="caution">
    <text evidence="4">The sequence shown here is derived from an EMBL/GenBank/DDBJ whole genome shotgun (WGS) entry which is preliminary data.</text>
</comment>
<dbReference type="InterPro" id="IPR000277">
    <property type="entry name" value="Cys/Met-Metab_PyrdxlP-dep_enz"/>
</dbReference>
<evidence type="ECO:0000256" key="2">
    <source>
        <dbReference type="ARBA" id="ARBA00022898"/>
    </source>
</evidence>
<gene>
    <name evidence="4" type="ORF">CTI12_AA135380</name>
</gene>
<dbReference type="STRING" id="35608.A0A2U1PMV3"/>
<dbReference type="GO" id="GO:0009086">
    <property type="term" value="P:methionine biosynthetic process"/>
    <property type="evidence" value="ECO:0007669"/>
    <property type="project" value="InterPro"/>
</dbReference>
<dbReference type="Pfam" id="PF01053">
    <property type="entry name" value="Cys_Met_Meta_PP"/>
    <property type="match status" value="1"/>
</dbReference>
<dbReference type="InterPro" id="IPR015424">
    <property type="entry name" value="PyrdxlP-dep_Trfase"/>
</dbReference>
<accession>A0A2U1PMV3</accession>
<dbReference type="GO" id="GO:0030170">
    <property type="term" value="F:pyridoxal phosphate binding"/>
    <property type="evidence" value="ECO:0007669"/>
    <property type="project" value="InterPro"/>
</dbReference>
<dbReference type="InterPro" id="IPR015421">
    <property type="entry name" value="PyrdxlP-dep_Trfase_major"/>
</dbReference>
<dbReference type="SUPFAM" id="SSF53383">
    <property type="entry name" value="PLP-dependent transferases"/>
    <property type="match status" value="1"/>
</dbReference>
<evidence type="ECO:0000313" key="4">
    <source>
        <dbReference type="EMBL" id="PWA87093.1"/>
    </source>
</evidence>
<comment type="cofactor">
    <cofactor evidence="1 3">
        <name>pyridoxal 5'-phosphate</name>
        <dbReference type="ChEBI" id="CHEBI:597326"/>
    </cofactor>
</comment>
<sequence length="152" mass="17814">MTMNYSKSPNKTELLYDYASEFYDVHTKQLHLDTSKAHSGYTWHYLDNECAAAFSFLMRKRRLWLWEKRQNYSYNPNRPLTPQEEAYVTSYAVNAPTNRWQHKIRSGQVSLFFTESPKNSFLKCDDLESVLELCHDKGAIVCIDGMFAPPLN</sequence>
<keyword evidence="2 3" id="KW-0663">Pyridoxal phosphate</keyword>
<proteinExistence type="inferred from homology"/>
<evidence type="ECO:0000256" key="1">
    <source>
        <dbReference type="ARBA" id="ARBA00001933"/>
    </source>
</evidence>
<keyword evidence="4" id="KW-0808">Transferase</keyword>
<organism evidence="4 5">
    <name type="scientific">Artemisia annua</name>
    <name type="common">Sweet wormwood</name>
    <dbReference type="NCBI Taxonomy" id="35608"/>
    <lineage>
        <taxon>Eukaryota</taxon>
        <taxon>Viridiplantae</taxon>
        <taxon>Streptophyta</taxon>
        <taxon>Embryophyta</taxon>
        <taxon>Tracheophyta</taxon>
        <taxon>Spermatophyta</taxon>
        <taxon>Magnoliopsida</taxon>
        <taxon>eudicotyledons</taxon>
        <taxon>Gunneridae</taxon>
        <taxon>Pentapetalae</taxon>
        <taxon>asterids</taxon>
        <taxon>campanulids</taxon>
        <taxon>Asterales</taxon>
        <taxon>Asteraceae</taxon>
        <taxon>Asteroideae</taxon>
        <taxon>Anthemideae</taxon>
        <taxon>Artemisiinae</taxon>
        <taxon>Artemisia</taxon>
    </lineage>
</organism>
<name>A0A2U1PMV3_ARTAN</name>
<dbReference type="GO" id="GO:0019346">
    <property type="term" value="P:transsulfuration"/>
    <property type="evidence" value="ECO:0007669"/>
    <property type="project" value="InterPro"/>
</dbReference>
<dbReference type="EMBL" id="PKPP01000948">
    <property type="protein sequence ID" value="PWA87093.1"/>
    <property type="molecule type" value="Genomic_DNA"/>
</dbReference>
<dbReference type="InterPro" id="IPR044639">
    <property type="entry name" value="CGS1/2"/>
</dbReference>
<dbReference type="GO" id="GO:0003962">
    <property type="term" value="F:cystathionine gamma-synthase activity"/>
    <property type="evidence" value="ECO:0007669"/>
    <property type="project" value="InterPro"/>
</dbReference>
<evidence type="ECO:0000256" key="3">
    <source>
        <dbReference type="RuleBase" id="RU362118"/>
    </source>
</evidence>
<dbReference type="AlphaFoldDB" id="A0A2U1PMV3"/>
<dbReference type="OrthoDB" id="3512640at2759"/>
<reference evidence="4 5" key="1">
    <citation type="journal article" date="2018" name="Mol. Plant">
        <title>The genome of Artemisia annua provides insight into the evolution of Asteraceae family and artemisinin biosynthesis.</title>
        <authorList>
            <person name="Shen Q."/>
            <person name="Zhang L."/>
            <person name="Liao Z."/>
            <person name="Wang S."/>
            <person name="Yan T."/>
            <person name="Shi P."/>
            <person name="Liu M."/>
            <person name="Fu X."/>
            <person name="Pan Q."/>
            <person name="Wang Y."/>
            <person name="Lv Z."/>
            <person name="Lu X."/>
            <person name="Zhang F."/>
            <person name="Jiang W."/>
            <person name="Ma Y."/>
            <person name="Chen M."/>
            <person name="Hao X."/>
            <person name="Li L."/>
            <person name="Tang Y."/>
            <person name="Lv G."/>
            <person name="Zhou Y."/>
            <person name="Sun X."/>
            <person name="Brodelius P.E."/>
            <person name="Rose J.K.C."/>
            <person name="Tang K."/>
        </authorList>
    </citation>
    <scope>NUCLEOTIDE SEQUENCE [LARGE SCALE GENOMIC DNA]</scope>
    <source>
        <strain evidence="5">cv. Huhao1</strain>
        <tissue evidence="4">Leaf</tissue>
    </source>
</reference>
<protein>
    <submittedName>
        <fullName evidence="4">Pyridoxal phosphate-dependent transferases superfamily protein isoform 1</fullName>
    </submittedName>
</protein>
<dbReference type="Gene3D" id="3.40.640.10">
    <property type="entry name" value="Type I PLP-dependent aspartate aminotransferase-like (Major domain)"/>
    <property type="match status" value="1"/>
</dbReference>
<dbReference type="PANTHER" id="PTHR43379">
    <property type="entry name" value="CYSTATHIONINE GAMMA-SYNTHASE"/>
    <property type="match status" value="1"/>
</dbReference>
<dbReference type="GO" id="GO:0009507">
    <property type="term" value="C:chloroplast"/>
    <property type="evidence" value="ECO:0007669"/>
    <property type="project" value="TreeGrafter"/>
</dbReference>
<keyword evidence="5" id="KW-1185">Reference proteome</keyword>
<evidence type="ECO:0000313" key="5">
    <source>
        <dbReference type="Proteomes" id="UP000245207"/>
    </source>
</evidence>
<comment type="similarity">
    <text evidence="3">Belongs to the trans-sulfuration enzymes family.</text>
</comment>